<comment type="function">
    <text evidence="5">Catalyzes the reductive methylation of 2'-deoxyuridine-5'-monophosphate (dUMP) to 2'-deoxythymidine-5'-monophosphate (dTMP) while utilizing 5,10-methylenetetrahydrofolate (mTHF) as the methyl donor, and NADPH and FADH(2) as the reductant.</text>
</comment>
<protein>
    <recommendedName>
        <fullName evidence="5">Flavin-dependent thymidylate synthase</fullName>
        <shortName evidence="5">FDTS</shortName>
        <ecNumber evidence="5">2.1.1.148</ecNumber>
    </recommendedName>
    <alternativeName>
        <fullName evidence="5">FAD-dependent thymidylate synthase</fullName>
    </alternativeName>
    <alternativeName>
        <fullName evidence="5">Thymidylate synthase ThyX</fullName>
        <shortName evidence="5">TS</shortName>
        <shortName evidence="5">TSase</shortName>
    </alternativeName>
</protein>
<dbReference type="InterPro" id="IPR036098">
    <property type="entry name" value="Thymidylate_synthase_ThyX_sf"/>
</dbReference>
<dbReference type="Pfam" id="PF02511">
    <property type="entry name" value="Thy1"/>
    <property type="match status" value="1"/>
</dbReference>
<dbReference type="CDD" id="cd20175">
    <property type="entry name" value="ThyX"/>
    <property type="match status" value="1"/>
</dbReference>
<evidence type="ECO:0000256" key="1">
    <source>
        <dbReference type="ARBA" id="ARBA00022603"/>
    </source>
</evidence>
<dbReference type="NCBIfam" id="TIGR02170">
    <property type="entry name" value="thyX"/>
    <property type="match status" value="1"/>
</dbReference>
<feature type="binding site" evidence="5">
    <location>
        <position position="79"/>
    </location>
    <ligand>
        <name>FAD</name>
        <dbReference type="ChEBI" id="CHEBI:57692"/>
        <note>ligand shared between neighboring subunits</note>
    </ligand>
</feature>
<keyword evidence="7" id="KW-1185">Reference proteome</keyword>
<reference evidence="6 7" key="1">
    <citation type="submission" date="2024-06" db="EMBL/GenBank/DDBJ databases">
        <title>The Natural Products Discovery Center: Release of the First 8490 Sequenced Strains for Exploring Actinobacteria Biosynthetic Diversity.</title>
        <authorList>
            <person name="Kalkreuter E."/>
            <person name="Kautsar S.A."/>
            <person name="Yang D."/>
            <person name="Bader C.D."/>
            <person name="Teijaro C.N."/>
            <person name="Fluegel L."/>
            <person name="Davis C.M."/>
            <person name="Simpson J.R."/>
            <person name="Lauterbach L."/>
            <person name="Steele A.D."/>
            <person name="Gui C."/>
            <person name="Meng S."/>
            <person name="Li G."/>
            <person name="Viehrig K."/>
            <person name="Ye F."/>
            <person name="Su P."/>
            <person name="Kiefer A.F."/>
            <person name="Nichols A."/>
            <person name="Cepeda A.J."/>
            <person name="Yan W."/>
            <person name="Fan B."/>
            <person name="Jiang Y."/>
            <person name="Adhikari A."/>
            <person name="Zheng C.-J."/>
            <person name="Schuster L."/>
            <person name="Cowan T.M."/>
            <person name="Smanski M.J."/>
            <person name="Chevrette M.G."/>
            <person name="De Carvalho L.P.S."/>
            <person name="Shen B."/>
        </authorList>
    </citation>
    <scope>NUCLEOTIDE SEQUENCE [LARGE SCALE GENOMIC DNA]</scope>
    <source>
        <strain evidence="6 7">NPDC047833</strain>
    </source>
</reference>
<comment type="caution">
    <text evidence="5">Lacks conserved residue(s) required for the propagation of feature annotation.</text>
</comment>
<keyword evidence="1 5" id="KW-0489">Methyltransferase</keyword>
<feature type="binding site" description="in other chain" evidence="5">
    <location>
        <position position="182"/>
    </location>
    <ligand>
        <name>dUMP</name>
        <dbReference type="ChEBI" id="CHEBI:246422"/>
        <note>ligand shared between dimeric partners</note>
    </ligand>
</feature>
<dbReference type="EMBL" id="JBEYRS010000001">
    <property type="protein sequence ID" value="MEW2360879.1"/>
    <property type="molecule type" value="Genomic_DNA"/>
</dbReference>
<organism evidence="6 7">
    <name type="scientific">Streptomyces huasconensis</name>
    <dbReference type="NCBI Taxonomy" id="1854574"/>
    <lineage>
        <taxon>Bacteria</taxon>
        <taxon>Bacillati</taxon>
        <taxon>Actinomycetota</taxon>
        <taxon>Actinomycetes</taxon>
        <taxon>Kitasatosporales</taxon>
        <taxon>Streptomycetaceae</taxon>
        <taxon>Streptomyces</taxon>
    </lineage>
</organism>
<dbReference type="Gene3D" id="3.30.1360.170">
    <property type="match status" value="1"/>
</dbReference>
<evidence type="ECO:0000256" key="2">
    <source>
        <dbReference type="ARBA" id="ARBA00022630"/>
    </source>
</evidence>
<evidence type="ECO:0000256" key="4">
    <source>
        <dbReference type="ARBA" id="ARBA00022827"/>
    </source>
</evidence>
<dbReference type="PANTHER" id="PTHR34934">
    <property type="entry name" value="FLAVIN-DEPENDENT THYMIDYLATE SYNTHASE"/>
    <property type="match status" value="1"/>
</dbReference>
<feature type="active site" description="Involved in ionization of N3 of dUMP, leading to its activation" evidence="5">
    <location>
        <position position="209"/>
    </location>
</feature>
<comment type="subunit">
    <text evidence="5">Homotetramer.</text>
</comment>
<name>A0ABV3LN34_9ACTN</name>
<proteinExistence type="inferred from homology"/>
<evidence type="ECO:0000256" key="5">
    <source>
        <dbReference type="HAMAP-Rule" id="MF_01408"/>
    </source>
</evidence>
<feature type="binding site" evidence="5">
    <location>
        <begin position="198"/>
        <end position="200"/>
    </location>
    <ligand>
        <name>FAD</name>
        <dbReference type="ChEBI" id="CHEBI:57692"/>
        <note>ligand shared between neighboring subunits</note>
    </ligand>
</feature>
<evidence type="ECO:0000313" key="6">
    <source>
        <dbReference type="EMBL" id="MEW2360879.1"/>
    </source>
</evidence>
<dbReference type="Proteomes" id="UP001553843">
    <property type="component" value="Unassembled WGS sequence"/>
</dbReference>
<dbReference type="HAMAP" id="MF_01408">
    <property type="entry name" value="ThyX"/>
    <property type="match status" value="1"/>
</dbReference>
<evidence type="ECO:0000313" key="7">
    <source>
        <dbReference type="Proteomes" id="UP001553843"/>
    </source>
</evidence>
<comment type="cofactor">
    <cofactor evidence="5">
        <name>FAD</name>
        <dbReference type="ChEBI" id="CHEBI:57692"/>
    </cofactor>
    <text evidence="5">Binds 4 FAD per tetramer. Each FAD binding site is formed by three monomers.</text>
</comment>
<feature type="binding site" description="in other chain" evidence="5">
    <location>
        <begin position="110"/>
        <end position="114"/>
    </location>
    <ligand>
        <name>dUMP</name>
        <dbReference type="ChEBI" id="CHEBI:246422"/>
        <note>ligand shared between dimeric partners</note>
    </ligand>
</feature>
<feature type="binding site" evidence="5">
    <location>
        <position position="110"/>
    </location>
    <ligand>
        <name>FAD</name>
        <dbReference type="ChEBI" id="CHEBI:57692"/>
        <note>ligand shared between neighboring subunits</note>
    </ligand>
</feature>
<dbReference type="InterPro" id="IPR003669">
    <property type="entry name" value="Thymidylate_synthase_ThyX"/>
</dbReference>
<feature type="binding site" evidence="5">
    <location>
        <begin position="102"/>
        <end position="104"/>
    </location>
    <ligand>
        <name>FAD</name>
        <dbReference type="ChEBI" id="CHEBI:57692"/>
        <note>ligand shared between neighboring subunits</note>
    </ligand>
</feature>
<comment type="caution">
    <text evidence="6">The sequence shown here is derived from an EMBL/GenBank/DDBJ whole genome shotgun (WGS) entry which is preliminary data.</text>
</comment>
<dbReference type="EC" id="2.1.1.148" evidence="5"/>
<dbReference type="SUPFAM" id="SSF69796">
    <property type="entry name" value="Thymidylate synthase-complementing protein Thy1"/>
    <property type="match status" value="1"/>
</dbReference>
<feature type="binding site" evidence="5">
    <location>
        <position position="209"/>
    </location>
    <ligand>
        <name>dUMP</name>
        <dbReference type="ChEBI" id="CHEBI:246422"/>
        <note>ligand shared between dimeric partners</note>
    </ligand>
</feature>
<dbReference type="RefSeq" id="WP_359776586.1">
    <property type="nucleotide sequence ID" value="NZ_JBEYRR010000003.1"/>
</dbReference>
<keyword evidence="2 5" id="KW-0285">Flavoprotein</keyword>
<gene>
    <name evidence="5 6" type="primary">thyX</name>
    <name evidence="6" type="ORF">AB0887_02735</name>
</gene>
<comment type="pathway">
    <text evidence="5">Pyrimidine metabolism; dTTP biosynthesis.</text>
</comment>
<feature type="binding site" evidence="5">
    <location>
        <position position="204"/>
    </location>
    <ligand>
        <name>FAD</name>
        <dbReference type="ChEBI" id="CHEBI:57692"/>
        <note>ligand shared between neighboring subunits</note>
    </ligand>
</feature>
<dbReference type="PROSITE" id="PS51331">
    <property type="entry name" value="THYX"/>
    <property type="match status" value="1"/>
</dbReference>
<keyword evidence="5 6" id="KW-0808">Transferase</keyword>
<keyword evidence="4 5" id="KW-0274">FAD</keyword>
<evidence type="ECO:0000256" key="3">
    <source>
        <dbReference type="ARBA" id="ARBA00022727"/>
    </source>
</evidence>
<keyword evidence="5" id="KW-0521">NADP</keyword>
<sequence length="255" mass="28670">MTAQVTEKTTEIPSVLRTSPDITLRSDISVELVDHNASDLSVVRAARVSTAGERAQHEDKGAGYTEGLIKYLMRCRHGSPFEHNYLTFLISAPIFTVRHLMRHRTWSFNEESARYRELEPVFYVPDESRLLRQEGKPGHYNYVPGRPGDLEDIVSGASGVYAAAYREYTQMLEAGIAREIARMVLPVATYSSVYATCNARALMHFLGLRTHRPDAAYPSSPQREIELVAEGMEAEFSRLMPLTHAAFESYGRVSP</sequence>
<keyword evidence="3 5" id="KW-0545">Nucleotide biosynthesis</keyword>
<dbReference type="GO" id="GO:0032259">
    <property type="term" value="P:methylation"/>
    <property type="evidence" value="ECO:0007669"/>
    <property type="project" value="UniProtKB-KW"/>
</dbReference>
<accession>A0ABV3LN34</accession>
<dbReference type="GO" id="GO:0050797">
    <property type="term" value="F:thymidylate synthase (FAD) activity"/>
    <property type="evidence" value="ECO:0007669"/>
    <property type="project" value="UniProtKB-EC"/>
</dbReference>
<dbReference type="PANTHER" id="PTHR34934:SF1">
    <property type="entry name" value="FLAVIN-DEPENDENT THYMIDYLATE SYNTHASE"/>
    <property type="match status" value="1"/>
</dbReference>
<comment type="similarity">
    <text evidence="5">Belongs to the thymidylate synthase ThyX family.</text>
</comment>
<comment type="catalytic activity">
    <reaction evidence="5">
        <text>dUMP + (6R)-5,10-methylene-5,6,7,8-tetrahydrofolate + NADPH + H(+) = dTMP + (6S)-5,6,7,8-tetrahydrofolate + NADP(+)</text>
        <dbReference type="Rhea" id="RHEA:29043"/>
        <dbReference type="ChEBI" id="CHEBI:15378"/>
        <dbReference type="ChEBI" id="CHEBI:15636"/>
        <dbReference type="ChEBI" id="CHEBI:57453"/>
        <dbReference type="ChEBI" id="CHEBI:57783"/>
        <dbReference type="ChEBI" id="CHEBI:58349"/>
        <dbReference type="ChEBI" id="CHEBI:63528"/>
        <dbReference type="ChEBI" id="CHEBI:246422"/>
        <dbReference type="EC" id="2.1.1.148"/>
    </reaction>
</comment>